<keyword evidence="10" id="KW-0449">Lipoprotein</keyword>
<dbReference type="PANTHER" id="PTHR12349:SF1">
    <property type="entry name" value="PALMITOYLTRANSFERASE ZDHHC8"/>
    <property type="match status" value="1"/>
</dbReference>
<feature type="domain" description="Palmitoyltransferase DHHC" evidence="16">
    <location>
        <begin position="102"/>
        <end position="222"/>
    </location>
</feature>
<feature type="transmembrane region" description="Helical" evidence="14">
    <location>
        <begin position="45"/>
        <end position="67"/>
    </location>
</feature>
<dbReference type="Pfam" id="PF01529">
    <property type="entry name" value="DHHC"/>
    <property type="match status" value="1"/>
</dbReference>
<feature type="compositionally biased region" description="Low complexity" evidence="15">
    <location>
        <begin position="460"/>
        <end position="470"/>
    </location>
</feature>
<feature type="region of interest" description="Disordered" evidence="15">
    <location>
        <begin position="609"/>
        <end position="697"/>
    </location>
</feature>
<evidence type="ECO:0000256" key="13">
    <source>
        <dbReference type="ARBA" id="ARBA00047790"/>
    </source>
</evidence>
<dbReference type="AlphaFoldDB" id="A0AAY4BJJ7"/>
<evidence type="ECO:0000256" key="1">
    <source>
        <dbReference type="ARBA" id="ARBA00004225"/>
    </source>
</evidence>
<accession>A0AAY4BJJ7</accession>
<reference evidence="17" key="2">
    <citation type="submission" date="2025-08" db="UniProtKB">
        <authorList>
            <consortium name="Ensembl"/>
        </authorList>
    </citation>
    <scope>IDENTIFICATION</scope>
</reference>
<keyword evidence="5 14" id="KW-1133">Transmembrane helix</keyword>
<evidence type="ECO:0000256" key="3">
    <source>
        <dbReference type="ARBA" id="ARBA00022679"/>
    </source>
</evidence>
<evidence type="ECO:0000256" key="5">
    <source>
        <dbReference type="ARBA" id="ARBA00022989"/>
    </source>
</evidence>
<feature type="transmembrane region" description="Helical" evidence="14">
    <location>
        <begin position="184"/>
        <end position="210"/>
    </location>
</feature>
<evidence type="ECO:0000256" key="10">
    <source>
        <dbReference type="ARBA" id="ARBA00023288"/>
    </source>
</evidence>
<dbReference type="GO" id="GO:0019706">
    <property type="term" value="F:protein-cysteine S-palmitoyltransferase activity"/>
    <property type="evidence" value="ECO:0007669"/>
    <property type="project" value="UniProtKB-EC"/>
</dbReference>
<reference evidence="17 18" key="1">
    <citation type="submission" date="2020-06" db="EMBL/GenBank/DDBJ databases">
        <authorList>
            <consortium name="Wellcome Sanger Institute Data Sharing"/>
        </authorList>
    </citation>
    <scope>NUCLEOTIDE SEQUENCE [LARGE SCALE GENOMIC DNA]</scope>
</reference>
<keyword evidence="9" id="KW-0564">Palmitate</keyword>
<evidence type="ECO:0000256" key="15">
    <source>
        <dbReference type="SAM" id="MobiDB-lite"/>
    </source>
</evidence>
<protein>
    <recommendedName>
        <fullName evidence="14">Palmitoyltransferase</fullName>
        <ecNumber evidence="14">2.3.1.225</ecNumber>
    </recommendedName>
</protein>
<evidence type="ECO:0000256" key="14">
    <source>
        <dbReference type="RuleBase" id="RU079119"/>
    </source>
</evidence>
<evidence type="ECO:0000256" key="4">
    <source>
        <dbReference type="ARBA" id="ARBA00022692"/>
    </source>
</evidence>
<feature type="transmembrane region" description="Helical" evidence="14">
    <location>
        <begin position="148"/>
        <end position="172"/>
    </location>
</feature>
<evidence type="ECO:0000256" key="8">
    <source>
        <dbReference type="ARBA" id="ARBA00023136"/>
    </source>
</evidence>
<feature type="compositionally biased region" description="Low complexity" evidence="15">
    <location>
        <begin position="609"/>
        <end position="628"/>
    </location>
</feature>
<keyword evidence="18" id="KW-1185">Reference proteome</keyword>
<feature type="region of interest" description="Disordered" evidence="15">
    <location>
        <begin position="256"/>
        <end position="286"/>
    </location>
</feature>
<feature type="region of interest" description="Disordered" evidence="15">
    <location>
        <begin position="549"/>
        <end position="586"/>
    </location>
</feature>
<dbReference type="EC" id="2.3.1.225" evidence="14"/>
<evidence type="ECO:0000256" key="2">
    <source>
        <dbReference type="ARBA" id="ARBA00004653"/>
    </source>
</evidence>
<evidence type="ECO:0000256" key="7">
    <source>
        <dbReference type="ARBA" id="ARBA00023128"/>
    </source>
</evidence>
<keyword evidence="11 14" id="KW-0012">Acyltransferase</keyword>
<comment type="domain">
    <text evidence="14">The DHHC domain is required for palmitoyltransferase activity.</text>
</comment>
<evidence type="ECO:0000256" key="9">
    <source>
        <dbReference type="ARBA" id="ARBA00023139"/>
    </source>
</evidence>
<evidence type="ECO:0000313" key="17">
    <source>
        <dbReference type="Ensembl" id="ENSDCDP00010021078.1"/>
    </source>
</evidence>
<comment type="similarity">
    <text evidence="12">Belongs to the DHHC palmitoyltransferase family. ERF2/ZDHHC9 subfamily.</text>
</comment>
<dbReference type="Ensembl" id="ENSDCDT00010023040.1">
    <property type="protein sequence ID" value="ENSDCDP00010021078.1"/>
    <property type="gene ID" value="ENSDCDG00010010223.1"/>
</dbReference>
<name>A0AAY4BJJ7_9TELE</name>
<dbReference type="GO" id="GO:0031966">
    <property type="term" value="C:mitochondrial membrane"/>
    <property type="evidence" value="ECO:0007669"/>
    <property type="project" value="UniProtKB-SubCell"/>
</dbReference>
<evidence type="ECO:0000313" key="18">
    <source>
        <dbReference type="Proteomes" id="UP000694580"/>
    </source>
</evidence>
<sequence>MPPCAGDRLKPGAFIPVATAAVLLLGSSTLFFVFIGPWLVESVSVAFPICAGVTFFFVLANFTMATFMDPGVLPRASEDEDKENDFRGPLYRNVEVRGVQVRMKWCASCHFYRPPRCSHCSICDNCVEEFDHHCPWVNNCIGKRNYRYFFLFLLSLSLHIVAVFGCGLLYILDHLQDLWALHGTVTLVIISVSGLFFLPVVGLACFHLVLVARGRTTNEQVTGKFQGGVNPFTKGCCGNMEFVLCSPLSPRYISKPRKRKPVQVQPPFLRPEVVKQSPSKIPDNPIQHEVLSNKLHLKEKTEVPESIQLSTPPPLLPPKHNCNLLKSHLDSMEERLRYNRPSFSSDHTSSELPKTLEPISRMLGPSPQNEDVASTQARVCFHDYSSEPNLDRQNEVDPVSERSSVLQDPHLTSLNSRSHSLRHAHQQRNRPLLPAHHAEGLASNLPQKVLLPGGLSNRSSSLSYDSLVSSRPGEHRSVTSRPHLGHQIPYLPLDSTLGRLPAQQRHSPRTCSPVFMSASRHSPQLQDPSQALYDSLSRGVMASIQERKELVEREDPQAACTSDSGLYDIPSRRSLPPASLSRGPTPPAYGSREFLLSSAAYGYSSRWGLGSSSTSSLTRASRTSGSSLQSHMAGSGGQGRSLSPAYRSLDRQAPHCPPTVPSSTYAHQNLLTYSSGTDRRDPSAADTQGSPETLSGI</sequence>
<reference evidence="17" key="3">
    <citation type="submission" date="2025-09" db="UniProtKB">
        <authorList>
            <consortium name="Ensembl"/>
        </authorList>
    </citation>
    <scope>IDENTIFICATION</scope>
</reference>
<dbReference type="GO" id="GO:0000139">
    <property type="term" value="C:Golgi membrane"/>
    <property type="evidence" value="ECO:0007669"/>
    <property type="project" value="UniProtKB-SubCell"/>
</dbReference>
<evidence type="ECO:0000256" key="6">
    <source>
        <dbReference type="ARBA" id="ARBA00023034"/>
    </source>
</evidence>
<dbReference type="PANTHER" id="PTHR12349">
    <property type="entry name" value="ANKYRIN REPEAT AND LEM DOMAIN-CONTAINING PROTEIN 2"/>
    <property type="match status" value="1"/>
</dbReference>
<keyword evidence="4 14" id="KW-0812">Transmembrane</keyword>
<keyword evidence="6" id="KW-0333">Golgi apparatus</keyword>
<keyword evidence="8 14" id="KW-0472">Membrane</keyword>
<dbReference type="PROSITE" id="PS50216">
    <property type="entry name" value="DHHC"/>
    <property type="match status" value="1"/>
</dbReference>
<feature type="compositionally biased region" description="Low complexity" evidence="15">
    <location>
        <begin position="572"/>
        <end position="583"/>
    </location>
</feature>
<evidence type="ECO:0000256" key="11">
    <source>
        <dbReference type="ARBA" id="ARBA00023315"/>
    </source>
</evidence>
<organism evidence="17 18">
    <name type="scientific">Denticeps clupeoides</name>
    <name type="common">denticle herring</name>
    <dbReference type="NCBI Taxonomy" id="299321"/>
    <lineage>
        <taxon>Eukaryota</taxon>
        <taxon>Metazoa</taxon>
        <taxon>Chordata</taxon>
        <taxon>Craniata</taxon>
        <taxon>Vertebrata</taxon>
        <taxon>Euteleostomi</taxon>
        <taxon>Actinopterygii</taxon>
        <taxon>Neopterygii</taxon>
        <taxon>Teleostei</taxon>
        <taxon>Clupei</taxon>
        <taxon>Clupeiformes</taxon>
        <taxon>Denticipitoidei</taxon>
        <taxon>Denticipitidae</taxon>
        <taxon>Denticeps</taxon>
    </lineage>
</organism>
<dbReference type="Proteomes" id="UP000694580">
    <property type="component" value="Chromosome 5"/>
</dbReference>
<evidence type="ECO:0000259" key="16">
    <source>
        <dbReference type="Pfam" id="PF01529"/>
    </source>
</evidence>
<proteinExistence type="inferred from homology"/>
<feature type="transmembrane region" description="Helical" evidence="14">
    <location>
        <begin position="12"/>
        <end position="39"/>
    </location>
</feature>
<feature type="compositionally biased region" description="Polar residues" evidence="15">
    <location>
        <begin position="685"/>
        <end position="697"/>
    </location>
</feature>
<feature type="compositionally biased region" description="Basic and acidic residues" evidence="15">
    <location>
        <begin position="384"/>
        <end position="395"/>
    </location>
</feature>
<evidence type="ECO:0000256" key="12">
    <source>
        <dbReference type="ARBA" id="ARBA00023463"/>
    </source>
</evidence>
<dbReference type="InterPro" id="IPR001594">
    <property type="entry name" value="Palmitoyltrfase_DHHC"/>
</dbReference>
<keyword evidence="7" id="KW-0496">Mitochondrion</keyword>
<dbReference type="GeneTree" id="ENSGT00940000158044"/>
<gene>
    <name evidence="17" type="primary">ZDHHC8</name>
</gene>
<feature type="compositionally biased region" description="Polar residues" evidence="15">
    <location>
        <begin position="661"/>
        <end position="676"/>
    </location>
</feature>
<comment type="subcellular location">
    <subcellularLocation>
        <location evidence="2">Golgi apparatus membrane</location>
        <topology evidence="2">Multi-pass membrane protein</topology>
    </subcellularLocation>
    <subcellularLocation>
        <location evidence="1">Mitochondrion membrane</location>
        <topology evidence="1">Multi-pass membrane protein</topology>
    </subcellularLocation>
</comment>
<feature type="region of interest" description="Disordered" evidence="15">
    <location>
        <begin position="460"/>
        <end position="527"/>
    </location>
</feature>
<feature type="region of interest" description="Disordered" evidence="15">
    <location>
        <begin position="384"/>
        <end position="409"/>
    </location>
</feature>
<feature type="region of interest" description="Disordered" evidence="15">
    <location>
        <begin position="302"/>
        <end position="321"/>
    </location>
</feature>
<comment type="catalytic activity">
    <reaction evidence="13">
        <text>L-cysteinyl-[protein] + hexadecanoyl-CoA = S-hexadecanoyl-L-cysteinyl-[protein] + CoA</text>
        <dbReference type="Rhea" id="RHEA:36683"/>
        <dbReference type="Rhea" id="RHEA-COMP:10131"/>
        <dbReference type="Rhea" id="RHEA-COMP:11032"/>
        <dbReference type="ChEBI" id="CHEBI:29950"/>
        <dbReference type="ChEBI" id="CHEBI:57287"/>
        <dbReference type="ChEBI" id="CHEBI:57379"/>
        <dbReference type="ChEBI" id="CHEBI:74151"/>
        <dbReference type="EC" id="2.3.1.225"/>
    </reaction>
    <physiologicalReaction direction="left-to-right" evidence="13">
        <dbReference type="Rhea" id="RHEA:36684"/>
    </physiologicalReaction>
</comment>
<keyword evidence="3 14" id="KW-0808">Transferase</keyword>